<dbReference type="AlphaFoldDB" id="A0AAE9EW78"/>
<evidence type="ECO:0000313" key="3">
    <source>
        <dbReference type="EMBL" id="UMM32877.1"/>
    </source>
</evidence>
<protein>
    <recommendedName>
        <fullName evidence="5">Peptidase A2 domain-containing protein</fullName>
    </recommendedName>
</protein>
<keyword evidence="2" id="KW-0812">Transmembrane</keyword>
<feature type="compositionally biased region" description="Acidic residues" evidence="1">
    <location>
        <begin position="993"/>
        <end position="1004"/>
    </location>
</feature>
<feature type="transmembrane region" description="Helical" evidence="2">
    <location>
        <begin position="140"/>
        <end position="165"/>
    </location>
</feature>
<dbReference type="SUPFAM" id="SSF50630">
    <property type="entry name" value="Acid proteases"/>
    <property type="match status" value="1"/>
</dbReference>
<dbReference type="PROSITE" id="PS00141">
    <property type="entry name" value="ASP_PROTEASE"/>
    <property type="match status" value="1"/>
</dbReference>
<name>A0AAE9EW78_CAEBR</name>
<feature type="transmembrane region" description="Helical" evidence="2">
    <location>
        <begin position="96"/>
        <end position="119"/>
    </location>
</feature>
<feature type="compositionally biased region" description="Basic and acidic residues" evidence="1">
    <location>
        <begin position="444"/>
        <end position="458"/>
    </location>
</feature>
<dbReference type="Proteomes" id="UP000829354">
    <property type="component" value="Chromosome V"/>
</dbReference>
<feature type="region of interest" description="Disordered" evidence="1">
    <location>
        <begin position="246"/>
        <end position="286"/>
    </location>
</feature>
<evidence type="ECO:0000256" key="1">
    <source>
        <dbReference type="SAM" id="MobiDB-lite"/>
    </source>
</evidence>
<keyword evidence="2" id="KW-0472">Membrane</keyword>
<dbReference type="InterPro" id="IPR019422">
    <property type="entry name" value="7TM_GPCR_serpentine_rcpt_Srh"/>
</dbReference>
<dbReference type="PANTHER" id="PTHR22955:SF78">
    <property type="entry name" value="GUANINE NUCLEOTIDE-BINDING PROTEIN G(I)_G(S)_G(O) SUBUNIT GAMMA-2 ISOFORM X1-RELATED"/>
    <property type="match status" value="1"/>
</dbReference>
<feature type="region of interest" description="Disordered" evidence="1">
    <location>
        <begin position="992"/>
        <end position="1014"/>
    </location>
</feature>
<keyword evidence="2" id="KW-1133">Transmembrane helix</keyword>
<accession>A0AAE9EW78</accession>
<feature type="compositionally biased region" description="Low complexity" evidence="1">
    <location>
        <begin position="417"/>
        <end position="431"/>
    </location>
</feature>
<dbReference type="Pfam" id="PF13650">
    <property type="entry name" value="Asp_protease_2"/>
    <property type="match status" value="1"/>
</dbReference>
<dbReference type="InterPro" id="IPR021109">
    <property type="entry name" value="Peptidase_aspartic_dom_sf"/>
</dbReference>
<feature type="compositionally biased region" description="Basic and acidic residues" evidence="1">
    <location>
        <begin position="267"/>
        <end position="278"/>
    </location>
</feature>
<dbReference type="Pfam" id="PF10318">
    <property type="entry name" value="7TM_GPCR_Srh"/>
    <property type="match status" value="1"/>
</dbReference>
<proteinExistence type="predicted"/>
<dbReference type="GO" id="GO:0006508">
    <property type="term" value="P:proteolysis"/>
    <property type="evidence" value="ECO:0007669"/>
    <property type="project" value="InterPro"/>
</dbReference>
<evidence type="ECO:0008006" key="5">
    <source>
        <dbReference type="Google" id="ProtNLM"/>
    </source>
</evidence>
<feature type="transmembrane region" description="Helical" evidence="2">
    <location>
        <begin position="41"/>
        <end position="59"/>
    </location>
</feature>
<organism evidence="3 4">
    <name type="scientific">Caenorhabditis briggsae</name>
    <dbReference type="NCBI Taxonomy" id="6238"/>
    <lineage>
        <taxon>Eukaryota</taxon>
        <taxon>Metazoa</taxon>
        <taxon>Ecdysozoa</taxon>
        <taxon>Nematoda</taxon>
        <taxon>Chromadorea</taxon>
        <taxon>Rhabditida</taxon>
        <taxon>Rhabditina</taxon>
        <taxon>Rhabditomorpha</taxon>
        <taxon>Rhabditoidea</taxon>
        <taxon>Rhabditidae</taxon>
        <taxon>Peloderinae</taxon>
        <taxon>Caenorhabditis</taxon>
    </lineage>
</organism>
<feature type="compositionally biased region" description="Polar residues" evidence="1">
    <location>
        <begin position="459"/>
        <end position="471"/>
    </location>
</feature>
<dbReference type="CDD" id="cd00303">
    <property type="entry name" value="retropepsin_like"/>
    <property type="match status" value="1"/>
</dbReference>
<sequence length="1117" mass="127800">MIFFFFANMVVSIVTIFESRFYTVCQFAWKPYWKRWRKVGITIYHVVYSCLVIPFVFLAPDQETAIRSVFAKLPRLPQYIYEANIYVLCEDYTYHLFSLVAILISACVMVFSFSILLMWNAVVQLKSRTMSQKTFQLQKSFLISLGIQILIPVCTFALPGIYLWITILVDYYDQSLNHFTDTKRGLQVAVGKLATGLLEKLSLKNFDKIITDPQDLRLQEGYYDSDEDEAEAMQYMNQHRNQKYGEYYGTPQEEPSKSKQTPNKRSTPRDHMEEEQHHYTSFNSPASNKKYENFDKNLIKFDGSGKLSIFKRIFIDNVIKNPTLSDDEKYIQLEKHLSGPSAKCMQRLDNTRKAINLTLFELEQVYGETEDLVDAIKTLKKKNTFICSRPNTGINEIPAVHGAVFLTNHQSPYPPRYNSSNHQQQNYQSHNIQERPKNSKFQQYRKDNSQNNTRDNKSTRTPQYVASQHANQYRDESGRILPGIYAPGFDGPNLSIIRYSFPFPAPEIRSTCNTEKAVDTKTFLKFLSEDKHHINHSATAEYDDDYKLPFICLYTPNGESVRALVDSGASLSLIDHRAAEKIQLELLGSTTLNVAGFGSTVTIPSNVYKLPISTTRNKTFSFKVAGSPQLPPTKFQFPTLSKEDVQYLKNKNISFEDQKDNSLRSDKNIDMIMGNDIISWIQSQKTTRRAILPSGRLLEITPFGLIFYPTPNLGLLITTNTIDDVALKPSDSQSIVMTILDTTDPEDPLTKLIKELTAIIMGTNLAIAAKKEIPIPVVEICFLTDSSISFFWILKEHTTRPYVSNRVNDYHINKSWIEKTGTEVALLHCPTEFNPADAATRGLTTTEYNENQQWPHGPKFLLDGREEWPNKIEGSITNVKEFHDLVFQEIVDPVTQKRKRSRIPKPDPPKAETIMLVNTEEKLTSIVPFYRTNSMRKLVTIVHKTLLAVCKAFPNHQWESFVMKQFTNESEDQPTLRRKMARTFTIQQHYIEADEQDNENTDEDPGYKSIPNPPLPAIFDIPQAEYAPKRFKDSKQNFVPSAGNLPTIGERDPEEEINYDTQHLDTEPADGEYRDPNATAKQIMDYGKNNYANSPGSLTGNVGVESGFSFITLFIVV</sequence>
<gene>
    <name evidence="3" type="ORF">L5515_006540</name>
</gene>
<dbReference type="InterPro" id="IPR001969">
    <property type="entry name" value="Aspartic_peptidase_AS"/>
</dbReference>
<dbReference type="Gene3D" id="2.40.70.10">
    <property type="entry name" value="Acid Proteases"/>
    <property type="match status" value="1"/>
</dbReference>
<reference evidence="3 4" key="1">
    <citation type="submission" date="2022-04" db="EMBL/GenBank/DDBJ databases">
        <title>Chromosome-level reference genomes for two strains of Caenorhabditis briggsae: an improved platform for comparative genomics.</title>
        <authorList>
            <person name="Stevens L."/>
            <person name="Andersen E."/>
        </authorList>
    </citation>
    <scope>NUCLEOTIDE SEQUENCE [LARGE SCALE GENOMIC DNA]</scope>
    <source>
        <strain evidence="3">VX34</strain>
        <tissue evidence="3">Whole-organism</tissue>
    </source>
</reference>
<dbReference type="GO" id="GO:0004190">
    <property type="term" value="F:aspartic-type endopeptidase activity"/>
    <property type="evidence" value="ECO:0007669"/>
    <property type="project" value="InterPro"/>
</dbReference>
<feature type="transmembrane region" description="Helical" evidence="2">
    <location>
        <begin position="6"/>
        <end position="29"/>
    </location>
</feature>
<dbReference type="PANTHER" id="PTHR22955">
    <property type="entry name" value="RETROTRANSPOSON"/>
    <property type="match status" value="1"/>
</dbReference>
<dbReference type="EMBL" id="CP092624">
    <property type="protein sequence ID" value="UMM32877.1"/>
    <property type="molecule type" value="Genomic_DNA"/>
</dbReference>
<evidence type="ECO:0000256" key="2">
    <source>
        <dbReference type="SAM" id="Phobius"/>
    </source>
</evidence>
<evidence type="ECO:0000313" key="4">
    <source>
        <dbReference type="Proteomes" id="UP000829354"/>
    </source>
</evidence>
<keyword evidence="4" id="KW-1185">Reference proteome</keyword>
<feature type="region of interest" description="Disordered" evidence="1">
    <location>
        <begin position="410"/>
        <end position="473"/>
    </location>
</feature>